<evidence type="ECO:0000256" key="3">
    <source>
        <dbReference type="PROSITE-ProRule" id="PRU00175"/>
    </source>
</evidence>
<keyword evidence="1 3" id="KW-0863">Zinc-finger</keyword>
<dbReference type="InParanoid" id="A0A1X7T871"/>
<proteinExistence type="predicted"/>
<feature type="domain" description="RING-type" evidence="5">
    <location>
        <begin position="295"/>
        <end position="335"/>
    </location>
</feature>
<dbReference type="Gene3D" id="3.30.40.10">
    <property type="entry name" value="Zinc/RING finger domain, C3HC4 (zinc finger)"/>
    <property type="match status" value="1"/>
</dbReference>
<dbReference type="GO" id="GO:0008270">
    <property type="term" value="F:zinc ion binding"/>
    <property type="evidence" value="ECO:0007669"/>
    <property type="project" value="UniProtKB-KW"/>
</dbReference>
<evidence type="ECO:0000259" key="5">
    <source>
        <dbReference type="PROSITE" id="PS50089"/>
    </source>
</evidence>
<dbReference type="InterPro" id="IPR013083">
    <property type="entry name" value="Znf_RING/FYVE/PHD"/>
</dbReference>
<dbReference type="EnsemblMetazoa" id="Aqu2.1.10734_001">
    <property type="protein sequence ID" value="Aqu2.1.10734_001"/>
    <property type="gene ID" value="Aqu2.1.10734"/>
</dbReference>
<reference evidence="6" key="1">
    <citation type="submission" date="2017-05" db="UniProtKB">
        <authorList>
            <consortium name="EnsemblMetazoa"/>
        </authorList>
    </citation>
    <scope>IDENTIFICATION</scope>
</reference>
<organism evidence="6">
    <name type="scientific">Amphimedon queenslandica</name>
    <name type="common">Sponge</name>
    <dbReference type="NCBI Taxonomy" id="400682"/>
    <lineage>
        <taxon>Eukaryota</taxon>
        <taxon>Metazoa</taxon>
        <taxon>Porifera</taxon>
        <taxon>Demospongiae</taxon>
        <taxon>Heteroscleromorpha</taxon>
        <taxon>Haplosclerida</taxon>
        <taxon>Niphatidae</taxon>
        <taxon>Amphimedon</taxon>
    </lineage>
</organism>
<dbReference type="OrthoDB" id="8929563at2759"/>
<feature type="compositionally biased region" description="Low complexity" evidence="4">
    <location>
        <begin position="73"/>
        <end position="91"/>
    </location>
</feature>
<feature type="region of interest" description="Disordered" evidence="4">
    <location>
        <begin position="208"/>
        <end position="258"/>
    </location>
</feature>
<evidence type="ECO:0000256" key="1">
    <source>
        <dbReference type="ARBA" id="ARBA00022771"/>
    </source>
</evidence>
<dbReference type="SUPFAM" id="SSF57850">
    <property type="entry name" value="RING/U-box"/>
    <property type="match status" value="1"/>
</dbReference>
<dbReference type="OMA" id="FREVHTE"/>
<evidence type="ECO:0000256" key="2">
    <source>
        <dbReference type="ARBA" id="ARBA00022833"/>
    </source>
</evidence>
<name>A0A1X7T871_AMPQE</name>
<evidence type="ECO:0000313" key="6">
    <source>
        <dbReference type="EnsemblMetazoa" id="Aqu2.1.10734_001"/>
    </source>
</evidence>
<feature type="compositionally biased region" description="Acidic residues" evidence="4">
    <location>
        <begin position="208"/>
        <end position="217"/>
    </location>
</feature>
<dbReference type="InterPro" id="IPR001841">
    <property type="entry name" value="Znf_RING"/>
</dbReference>
<keyword evidence="1 3" id="KW-0479">Metal-binding</keyword>
<keyword evidence="2" id="KW-0862">Zinc</keyword>
<dbReference type="PROSITE" id="PS50089">
    <property type="entry name" value="ZF_RING_2"/>
    <property type="match status" value="1"/>
</dbReference>
<sequence length="365" mass="40406">MSSYTLYKDSRKLKLKEEQLNLKHIGQIFGVFPDSVLLIADDGSVETPDERGEFALQTYLRYQVHGDPLVPKAPSSTGAAAVSSSVSTSAPRTPRGISIKTKWPAKPPGAAAKAIEWTKGIEVNQFVNGGLKKFSNFPILLTEATATIGHVSEQLSNEVFSGKKVILMDNDNLPIPETSASRGCKFWKSNKRIKAITDEDYRCYQGIEDDDDDDDFEPLPSFRRSKISSPTSPITLTSSDEEDYTKPCSSKGKGKKIRKKRDSALEERVTKLEKALEANPTSCETCKLVEEMFKCFVCKSIIQQDCFLLVCCKQLVCKTCITQWIATSQSCPLCRESVDIEGNAPIPRSVLELILLLSKKESSAE</sequence>
<evidence type="ECO:0000256" key="4">
    <source>
        <dbReference type="SAM" id="MobiDB-lite"/>
    </source>
</evidence>
<protein>
    <recommendedName>
        <fullName evidence="5">RING-type domain-containing protein</fullName>
    </recommendedName>
</protein>
<feature type="region of interest" description="Disordered" evidence="4">
    <location>
        <begin position="72"/>
        <end position="99"/>
    </location>
</feature>
<dbReference type="AlphaFoldDB" id="A0A1X7T871"/>
<feature type="compositionally biased region" description="Low complexity" evidence="4">
    <location>
        <begin position="227"/>
        <end position="238"/>
    </location>
</feature>
<accession>A0A1X7T871</accession>